<protein>
    <submittedName>
        <fullName evidence="1">Uncharacterized protein</fullName>
    </submittedName>
</protein>
<sequence>MNKESLALHSQRSQSRYDYAARVWNEVQKEKPKNFGLKEPLSGRSPEFRALGAALICAFMVIRTQDLQASASVESPGDTNVMNNWQISKYLYTTSSNIFCQVSRRARA</sequence>
<organism evidence="1 2">
    <name type="scientific">Macroventuria anomochaeta</name>
    <dbReference type="NCBI Taxonomy" id="301207"/>
    <lineage>
        <taxon>Eukaryota</taxon>
        <taxon>Fungi</taxon>
        <taxon>Dikarya</taxon>
        <taxon>Ascomycota</taxon>
        <taxon>Pezizomycotina</taxon>
        <taxon>Dothideomycetes</taxon>
        <taxon>Pleosporomycetidae</taxon>
        <taxon>Pleosporales</taxon>
        <taxon>Pleosporineae</taxon>
        <taxon>Didymellaceae</taxon>
        <taxon>Macroventuria</taxon>
    </lineage>
</organism>
<comment type="caution">
    <text evidence="1">The sequence shown here is derived from an EMBL/GenBank/DDBJ whole genome shotgun (WGS) entry which is preliminary data.</text>
</comment>
<name>A0ACB6RZJ2_9PLEO</name>
<dbReference type="Proteomes" id="UP000799754">
    <property type="component" value="Unassembled WGS sequence"/>
</dbReference>
<proteinExistence type="predicted"/>
<keyword evidence="2" id="KW-1185">Reference proteome</keyword>
<dbReference type="EMBL" id="MU006718">
    <property type="protein sequence ID" value="KAF2627199.1"/>
    <property type="molecule type" value="Genomic_DNA"/>
</dbReference>
<evidence type="ECO:0000313" key="1">
    <source>
        <dbReference type="EMBL" id="KAF2627199.1"/>
    </source>
</evidence>
<accession>A0ACB6RZJ2</accession>
<evidence type="ECO:0000313" key="2">
    <source>
        <dbReference type="Proteomes" id="UP000799754"/>
    </source>
</evidence>
<gene>
    <name evidence="1" type="ORF">BU25DRAFT_70784</name>
</gene>
<reference evidence="1" key="1">
    <citation type="journal article" date="2020" name="Stud. Mycol.">
        <title>101 Dothideomycetes genomes: a test case for predicting lifestyles and emergence of pathogens.</title>
        <authorList>
            <person name="Haridas S."/>
            <person name="Albert R."/>
            <person name="Binder M."/>
            <person name="Bloem J."/>
            <person name="Labutti K."/>
            <person name="Salamov A."/>
            <person name="Andreopoulos B."/>
            <person name="Baker S."/>
            <person name="Barry K."/>
            <person name="Bills G."/>
            <person name="Bluhm B."/>
            <person name="Cannon C."/>
            <person name="Castanera R."/>
            <person name="Culley D."/>
            <person name="Daum C."/>
            <person name="Ezra D."/>
            <person name="Gonzalez J."/>
            <person name="Henrissat B."/>
            <person name="Kuo A."/>
            <person name="Liang C."/>
            <person name="Lipzen A."/>
            <person name="Lutzoni F."/>
            <person name="Magnuson J."/>
            <person name="Mondo S."/>
            <person name="Nolan M."/>
            <person name="Ohm R."/>
            <person name="Pangilinan J."/>
            <person name="Park H.-J."/>
            <person name="Ramirez L."/>
            <person name="Alfaro M."/>
            <person name="Sun H."/>
            <person name="Tritt A."/>
            <person name="Yoshinaga Y."/>
            <person name="Zwiers L.-H."/>
            <person name="Turgeon B."/>
            <person name="Goodwin S."/>
            <person name="Spatafora J."/>
            <person name="Crous P."/>
            <person name="Grigoriev I."/>
        </authorList>
    </citation>
    <scope>NUCLEOTIDE SEQUENCE</scope>
    <source>
        <strain evidence="1">CBS 525.71</strain>
    </source>
</reference>